<keyword evidence="3 5" id="KW-1133">Transmembrane helix</keyword>
<dbReference type="GO" id="GO:0016020">
    <property type="term" value="C:membrane"/>
    <property type="evidence" value="ECO:0007669"/>
    <property type="project" value="UniProtKB-SubCell"/>
</dbReference>
<name>A0A542W1F0_ZYMMB</name>
<gene>
    <name evidence="7" type="ORF">FBY58_0978</name>
</gene>
<evidence type="ECO:0000256" key="1">
    <source>
        <dbReference type="ARBA" id="ARBA00004370"/>
    </source>
</evidence>
<dbReference type="Proteomes" id="UP000316887">
    <property type="component" value="Unassembled WGS sequence"/>
</dbReference>
<sequence>MRDNLLPNYLLHSLPVSIQTMLVLCLCVLVSLTAYRFILRLIRAIIENKENPIAEIWLNKLASPFRWISGLIGIYASQQILPFGEVGENLLGRTEAFVVPAMAGWLALALLHAISDIVDIRSKRSVEGNESRKLESRRRRTRMSIMMRVGSFLIIMVTLGIMMMTIPAVRNIGVTLMASAGLVGLAVGAAAQPMLKNLIAGIQVAFTEPIRIDDLVIVETGDWGWIEKITLTYVTVRLWDERRVIVPLARFLEAPFENWTREAEQLIGKVFLYVDPLADVERLREHMKKVVTSNALWDGRSYILQVSDMKPEYIELRLLATARDAPSSWDLCCDIREQMLRFIAENMPETIAHTRFTMPPRKKLDFLVDGVDAIQRTPKGNKAGV</sequence>
<evidence type="ECO:0000313" key="8">
    <source>
        <dbReference type="Proteomes" id="UP000316887"/>
    </source>
</evidence>
<keyword evidence="4 5" id="KW-0472">Membrane</keyword>
<dbReference type="PANTHER" id="PTHR30566:SF25">
    <property type="entry name" value="INNER MEMBRANE PROTEIN"/>
    <property type="match status" value="1"/>
</dbReference>
<dbReference type="GO" id="GO:0008381">
    <property type="term" value="F:mechanosensitive monoatomic ion channel activity"/>
    <property type="evidence" value="ECO:0007669"/>
    <property type="project" value="UniProtKB-ARBA"/>
</dbReference>
<keyword evidence="2 5" id="KW-0812">Transmembrane</keyword>
<accession>A0A542W1F0</accession>
<evidence type="ECO:0000256" key="2">
    <source>
        <dbReference type="ARBA" id="ARBA00022692"/>
    </source>
</evidence>
<dbReference type="PANTHER" id="PTHR30566">
    <property type="entry name" value="YNAI-RELATED MECHANOSENSITIVE ION CHANNEL"/>
    <property type="match status" value="1"/>
</dbReference>
<dbReference type="Gene3D" id="2.30.30.60">
    <property type="match status" value="1"/>
</dbReference>
<protein>
    <submittedName>
        <fullName evidence="7">Small-conductance mechanosensitive channel</fullName>
    </submittedName>
</protein>
<reference evidence="7 8" key="1">
    <citation type="submission" date="2019-06" db="EMBL/GenBank/DDBJ databases">
        <title>Genome sequencing of Zymomonas mobilis strains for genetic engineering and biofuel applications.</title>
        <authorList>
            <person name="Teravest M."/>
        </authorList>
    </citation>
    <scope>NUCLEOTIDE SEQUENCE [LARGE SCALE GENOMIC DNA]</scope>
    <source>
        <strain evidence="7 8">AN0101</strain>
    </source>
</reference>
<proteinExistence type="predicted"/>
<evidence type="ECO:0000313" key="7">
    <source>
        <dbReference type="EMBL" id="TQL17397.1"/>
    </source>
</evidence>
<dbReference type="InterPro" id="IPR023408">
    <property type="entry name" value="MscS_beta-dom_sf"/>
</dbReference>
<dbReference type="AlphaFoldDB" id="A0A542W1F0"/>
<evidence type="ECO:0000256" key="4">
    <source>
        <dbReference type="ARBA" id="ARBA00023136"/>
    </source>
</evidence>
<evidence type="ECO:0000259" key="6">
    <source>
        <dbReference type="Pfam" id="PF00924"/>
    </source>
</evidence>
<comment type="subcellular location">
    <subcellularLocation>
        <location evidence="1">Membrane</location>
    </subcellularLocation>
</comment>
<dbReference type="Pfam" id="PF00924">
    <property type="entry name" value="MS_channel_2nd"/>
    <property type="match status" value="1"/>
</dbReference>
<dbReference type="SUPFAM" id="SSF50182">
    <property type="entry name" value="Sm-like ribonucleoproteins"/>
    <property type="match status" value="1"/>
</dbReference>
<dbReference type="Gene3D" id="1.10.287.1260">
    <property type="match status" value="1"/>
</dbReference>
<comment type="caution">
    <text evidence="7">The sequence shown here is derived from an EMBL/GenBank/DDBJ whole genome shotgun (WGS) entry which is preliminary data.</text>
</comment>
<feature type="domain" description="Mechanosensitive ion channel MscS" evidence="6">
    <location>
        <begin position="195"/>
        <end position="261"/>
    </location>
</feature>
<dbReference type="InterPro" id="IPR010920">
    <property type="entry name" value="LSM_dom_sf"/>
</dbReference>
<evidence type="ECO:0000256" key="3">
    <source>
        <dbReference type="ARBA" id="ARBA00022989"/>
    </source>
</evidence>
<dbReference type="InterPro" id="IPR006685">
    <property type="entry name" value="MscS_channel_2nd"/>
</dbReference>
<feature type="transmembrane region" description="Helical" evidence="5">
    <location>
        <begin position="16"/>
        <end position="35"/>
    </location>
</feature>
<dbReference type="EMBL" id="VFOF01000001">
    <property type="protein sequence ID" value="TQL17397.1"/>
    <property type="molecule type" value="Genomic_DNA"/>
</dbReference>
<organism evidence="7 8">
    <name type="scientific">Zymomonas mobilis</name>
    <dbReference type="NCBI Taxonomy" id="542"/>
    <lineage>
        <taxon>Bacteria</taxon>
        <taxon>Pseudomonadati</taxon>
        <taxon>Pseudomonadota</taxon>
        <taxon>Alphaproteobacteria</taxon>
        <taxon>Sphingomonadales</taxon>
        <taxon>Zymomonadaceae</taxon>
        <taxon>Zymomonas</taxon>
    </lineage>
</organism>
<feature type="transmembrane region" description="Helical" evidence="5">
    <location>
        <begin position="145"/>
        <end position="166"/>
    </location>
</feature>
<evidence type="ECO:0000256" key="5">
    <source>
        <dbReference type="SAM" id="Phobius"/>
    </source>
</evidence>